<dbReference type="PANTHER" id="PTHR24559">
    <property type="entry name" value="TRANSPOSON TY3-I GAG-POL POLYPROTEIN"/>
    <property type="match status" value="1"/>
</dbReference>
<gene>
    <name evidence="2" type="ORF">Tco_0955371</name>
</gene>
<feature type="region of interest" description="Disordered" evidence="1">
    <location>
        <begin position="142"/>
        <end position="251"/>
    </location>
</feature>
<feature type="compositionally biased region" description="Acidic residues" evidence="1">
    <location>
        <begin position="215"/>
        <end position="231"/>
    </location>
</feature>
<feature type="compositionally biased region" description="Acidic residues" evidence="1">
    <location>
        <begin position="196"/>
        <end position="207"/>
    </location>
</feature>
<evidence type="ECO:0000313" key="2">
    <source>
        <dbReference type="EMBL" id="GJT46656.1"/>
    </source>
</evidence>
<name>A0ABQ5E734_9ASTR</name>
<proteinExistence type="predicted"/>
<evidence type="ECO:0008006" key="4">
    <source>
        <dbReference type="Google" id="ProtNLM"/>
    </source>
</evidence>
<dbReference type="PANTHER" id="PTHR24559:SF444">
    <property type="entry name" value="REVERSE TRANSCRIPTASE DOMAIN-CONTAINING PROTEIN"/>
    <property type="match status" value="1"/>
</dbReference>
<dbReference type="InterPro" id="IPR053134">
    <property type="entry name" value="RNA-dir_DNA_polymerase"/>
</dbReference>
<dbReference type="Gene3D" id="3.10.10.10">
    <property type="entry name" value="HIV Type 1 Reverse Transcriptase, subunit A, domain 1"/>
    <property type="match status" value="1"/>
</dbReference>
<dbReference type="SUPFAM" id="SSF56672">
    <property type="entry name" value="DNA/RNA polymerases"/>
    <property type="match status" value="1"/>
</dbReference>
<dbReference type="InterPro" id="IPR043502">
    <property type="entry name" value="DNA/RNA_pol_sf"/>
</dbReference>
<sequence length="447" mass="50093">MKELAEQLQELSDKGFIRPISSSWGAPVLFVKKKDGSFSMCINCRELNKLTVKNRYLLPRIDDLFSMSSNNTSSTVTYTSISSDSNRPSSWGIPLKNAGEIPEMDPYEGVAQQGQAHLLSPAYVPDPMELDEHVPLYALEPEHPEHHVPSDDDSQAEDQPYVEDASPTTESSGYIADSDPMEDHTDTDSINYLDEPGTDNEDEDPEEDPSKEHELEDEGAKEDESFEDSDETGPFKENETAATPPPPRRFVLTAPPPGCDVVESSDAAARVPRGQYDFVDAIGAGQGLIHSSGHDVQTIARAADKAEDVGYVRALQTSEHRMMTSIEEVNLRVSYQAQVHRQESDILYTQLHDARTDRRDIRLEIDVVQGQRTAYETELHEVRQAYLSSEAQNRALLGRLETLETHMSRMEWQRQRAEDDAVRQIMRTQVLEARARIDTVEDAGSIC</sequence>
<protein>
    <recommendedName>
        <fullName evidence="4">Reverse transcriptase domain-containing protein</fullName>
    </recommendedName>
</protein>
<dbReference type="EMBL" id="BQNB010016003">
    <property type="protein sequence ID" value="GJT46656.1"/>
    <property type="molecule type" value="Genomic_DNA"/>
</dbReference>
<reference evidence="2" key="2">
    <citation type="submission" date="2022-01" db="EMBL/GenBank/DDBJ databases">
        <authorList>
            <person name="Yamashiro T."/>
            <person name="Shiraishi A."/>
            <person name="Satake H."/>
            <person name="Nakayama K."/>
        </authorList>
    </citation>
    <scope>NUCLEOTIDE SEQUENCE</scope>
</reference>
<comment type="caution">
    <text evidence="2">The sequence shown here is derived from an EMBL/GenBank/DDBJ whole genome shotgun (WGS) entry which is preliminary data.</text>
</comment>
<accession>A0ABQ5E734</accession>
<feature type="compositionally biased region" description="Low complexity" evidence="1">
    <location>
        <begin position="75"/>
        <end position="85"/>
    </location>
</feature>
<keyword evidence="3" id="KW-1185">Reference proteome</keyword>
<organism evidence="2 3">
    <name type="scientific">Tanacetum coccineum</name>
    <dbReference type="NCBI Taxonomy" id="301880"/>
    <lineage>
        <taxon>Eukaryota</taxon>
        <taxon>Viridiplantae</taxon>
        <taxon>Streptophyta</taxon>
        <taxon>Embryophyta</taxon>
        <taxon>Tracheophyta</taxon>
        <taxon>Spermatophyta</taxon>
        <taxon>Magnoliopsida</taxon>
        <taxon>eudicotyledons</taxon>
        <taxon>Gunneridae</taxon>
        <taxon>Pentapetalae</taxon>
        <taxon>asterids</taxon>
        <taxon>campanulids</taxon>
        <taxon>Asterales</taxon>
        <taxon>Asteraceae</taxon>
        <taxon>Asteroideae</taxon>
        <taxon>Anthemideae</taxon>
        <taxon>Anthemidinae</taxon>
        <taxon>Tanacetum</taxon>
    </lineage>
</organism>
<evidence type="ECO:0000256" key="1">
    <source>
        <dbReference type="SAM" id="MobiDB-lite"/>
    </source>
</evidence>
<feature type="region of interest" description="Disordered" evidence="1">
    <location>
        <begin position="75"/>
        <end position="97"/>
    </location>
</feature>
<dbReference type="Proteomes" id="UP001151760">
    <property type="component" value="Unassembled WGS sequence"/>
</dbReference>
<reference evidence="2" key="1">
    <citation type="journal article" date="2022" name="Int. J. Mol. Sci.">
        <title>Draft Genome of Tanacetum Coccineum: Genomic Comparison of Closely Related Tanacetum-Family Plants.</title>
        <authorList>
            <person name="Yamashiro T."/>
            <person name="Shiraishi A."/>
            <person name="Nakayama K."/>
            <person name="Satake H."/>
        </authorList>
    </citation>
    <scope>NUCLEOTIDE SEQUENCE</scope>
</reference>
<evidence type="ECO:0000313" key="3">
    <source>
        <dbReference type="Proteomes" id="UP001151760"/>
    </source>
</evidence>